<evidence type="ECO:0000313" key="1">
    <source>
        <dbReference type="EMBL" id="PJF17974.1"/>
    </source>
</evidence>
<gene>
    <name evidence="1" type="ORF">PSACC_02266</name>
</gene>
<dbReference type="EMBL" id="MTSL01000150">
    <property type="protein sequence ID" value="PJF17974.1"/>
    <property type="molecule type" value="Genomic_DNA"/>
</dbReference>
<organism evidence="1 2">
    <name type="scientific">Paramicrosporidium saccamoebae</name>
    <dbReference type="NCBI Taxonomy" id="1246581"/>
    <lineage>
        <taxon>Eukaryota</taxon>
        <taxon>Fungi</taxon>
        <taxon>Fungi incertae sedis</taxon>
        <taxon>Cryptomycota</taxon>
        <taxon>Cryptomycota incertae sedis</taxon>
        <taxon>Paramicrosporidium</taxon>
    </lineage>
</organism>
<evidence type="ECO:0000313" key="2">
    <source>
        <dbReference type="Proteomes" id="UP000240830"/>
    </source>
</evidence>
<proteinExistence type="predicted"/>
<protein>
    <submittedName>
        <fullName evidence="1">Uncharacterized protein</fullName>
    </submittedName>
</protein>
<accession>A0A2H9TJN8</accession>
<sequence>MVGGRMQLVEQGSLLTKDLHDAAIALKKARKKFDQSNKDVTAHRTALSSAPENTPQWERLQVKARAAEERFAGARQTFRLQEEALKNLQSKLYSQELPRIMGRLQQQEVQRSREALSYILGLIELERRCAVMNENYANDMALKLKNINLVEDERRFTRAFMAWPVPPPPMEPRLPPSHTVATEIPRTLSMPPAYESQCSGQASVPLRHATGSAIIGILGDHLRHQTIEGPSQPPMGQSVPAIV</sequence>
<comment type="caution">
    <text evidence="1">The sequence shown here is derived from an EMBL/GenBank/DDBJ whole genome shotgun (WGS) entry which is preliminary data.</text>
</comment>
<reference evidence="1 2" key="1">
    <citation type="submission" date="2016-10" db="EMBL/GenBank/DDBJ databases">
        <title>The genome of Paramicrosporidium saccamoebae is the missing link in understanding Cryptomycota and Microsporidia evolution.</title>
        <authorList>
            <person name="Quandt C.A."/>
            <person name="Beaudet D."/>
            <person name="Corsaro D."/>
            <person name="Michel R."/>
            <person name="Corradi N."/>
            <person name="James T."/>
        </authorList>
    </citation>
    <scope>NUCLEOTIDE SEQUENCE [LARGE SCALE GENOMIC DNA]</scope>
    <source>
        <strain evidence="1 2">KSL3</strain>
    </source>
</reference>
<name>A0A2H9TJN8_9FUNG</name>
<keyword evidence="2" id="KW-1185">Reference proteome</keyword>
<dbReference type="InterPro" id="IPR027267">
    <property type="entry name" value="AH/BAR_dom_sf"/>
</dbReference>
<dbReference type="Gene3D" id="1.20.1270.60">
    <property type="entry name" value="Arfaptin homology (AH) domain/BAR domain"/>
    <property type="match status" value="1"/>
</dbReference>
<dbReference type="SUPFAM" id="SSF103657">
    <property type="entry name" value="BAR/IMD domain-like"/>
    <property type="match status" value="1"/>
</dbReference>
<dbReference type="AlphaFoldDB" id="A0A2H9TJN8"/>
<dbReference type="Proteomes" id="UP000240830">
    <property type="component" value="Unassembled WGS sequence"/>
</dbReference>